<feature type="domain" description="DUF4261" evidence="1">
    <location>
        <begin position="188"/>
        <end position="262"/>
    </location>
</feature>
<sequence>MGLFNLFKKKEQPIQNQENKILLAMPMFGGGNRYDINKITDYLKKNWNLSVTSMDGDNDTAILDIDGEKVAIAFIPAPIPSHDIEETARYAYNWPTILDDITNMTGHAIVSVMSGSKTTVERYKLLSKVLHTILVTSDAIGIYQGSQTLLIPKDQYVESAQSLKDGANPISLWVYLGLRTSEEGNSIYSYGLKEFGKHEMEIINSKLNLEELYDFISNICAYVIGSNVSFNHGETLGYTADQKIKITLSKGQFIDGQTLKLEI</sequence>
<keyword evidence="3" id="KW-1185">Reference proteome</keyword>
<dbReference type="Proteomes" id="UP001242368">
    <property type="component" value="Unassembled WGS sequence"/>
</dbReference>
<reference evidence="3" key="1">
    <citation type="journal article" date="2019" name="Int. J. Syst. Evol. Microbiol.">
        <title>The Global Catalogue of Microorganisms (GCM) 10K type strain sequencing project: providing services to taxonomists for standard genome sequencing and annotation.</title>
        <authorList>
            <consortium name="The Broad Institute Genomics Platform"/>
            <consortium name="The Broad Institute Genome Sequencing Center for Infectious Disease"/>
            <person name="Wu L."/>
            <person name="Ma J."/>
        </authorList>
    </citation>
    <scope>NUCLEOTIDE SEQUENCE [LARGE SCALE GENOMIC DNA]</scope>
    <source>
        <strain evidence="3">CECT 7184</strain>
    </source>
</reference>
<proteinExistence type="predicted"/>
<comment type="caution">
    <text evidence="2">The sequence shown here is derived from an EMBL/GenBank/DDBJ whole genome shotgun (WGS) entry which is preliminary data.</text>
</comment>
<evidence type="ECO:0000259" key="1">
    <source>
        <dbReference type="Pfam" id="PF14080"/>
    </source>
</evidence>
<protein>
    <submittedName>
        <fullName evidence="2">DUF4261 domain-containing protein</fullName>
    </submittedName>
</protein>
<dbReference type="Pfam" id="PF14080">
    <property type="entry name" value="DUF4261"/>
    <property type="match status" value="1"/>
</dbReference>
<evidence type="ECO:0000313" key="2">
    <source>
        <dbReference type="EMBL" id="MDN3707493.1"/>
    </source>
</evidence>
<name>A0ABT8CSL6_9FLAO</name>
<dbReference type="InterPro" id="IPR025357">
    <property type="entry name" value="DUF4261"/>
</dbReference>
<dbReference type="RefSeq" id="WP_290363466.1">
    <property type="nucleotide sequence ID" value="NZ_JAUFQU010000001.1"/>
</dbReference>
<organism evidence="2 3">
    <name type="scientific">Paenimyroides ceti</name>
    <dbReference type="NCBI Taxonomy" id="395087"/>
    <lineage>
        <taxon>Bacteria</taxon>
        <taxon>Pseudomonadati</taxon>
        <taxon>Bacteroidota</taxon>
        <taxon>Flavobacteriia</taxon>
        <taxon>Flavobacteriales</taxon>
        <taxon>Flavobacteriaceae</taxon>
        <taxon>Paenimyroides</taxon>
    </lineage>
</organism>
<accession>A0ABT8CSL6</accession>
<evidence type="ECO:0000313" key="3">
    <source>
        <dbReference type="Proteomes" id="UP001242368"/>
    </source>
</evidence>
<gene>
    <name evidence="2" type="ORF">QW060_10155</name>
</gene>
<dbReference type="EMBL" id="JAUFQU010000001">
    <property type="protein sequence ID" value="MDN3707493.1"/>
    <property type="molecule type" value="Genomic_DNA"/>
</dbReference>